<dbReference type="OrthoDB" id="5915262at2"/>
<comment type="caution">
    <text evidence="2">The sequence shown here is derived from an EMBL/GenBank/DDBJ whole genome shotgun (WGS) entry which is preliminary data.</text>
</comment>
<sequence length="232" mass="26416">MKRLLTILTITLLAGCASNPTVPENTITPILTHIGGQSLGDTTSLYWYTSQQNRPVKLAERVMAGDYGYYLSDYRWREGKLREIKREGKQLDEQTLKPFTLHVRYDTRGSAVFQRYNVGDEVIPLTNVELAQLREEAQRGIDAVRAQRRDDQSLIQGYWRQGTFYRCGDDKQLEVTFSPALPDYALQQYNAMQQQGYMMVTGKVRRNALTASELLMLNNTQPACLGAPVLLD</sequence>
<organism evidence="2 3">
    <name type="scientific">Photobacterium sanctipauli</name>
    <dbReference type="NCBI Taxonomy" id="1342794"/>
    <lineage>
        <taxon>Bacteria</taxon>
        <taxon>Pseudomonadati</taxon>
        <taxon>Pseudomonadota</taxon>
        <taxon>Gammaproteobacteria</taxon>
        <taxon>Vibrionales</taxon>
        <taxon>Vibrionaceae</taxon>
        <taxon>Photobacterium</taxon>
    </lineage>
</organism>
<name>A0A2T3ND24_9GAMM</name>
<dbReference type="EMBL" id="PYMA01000022">
    <property type="protein sequence ID" value="PSW12146.1"/>
    <property type="molecule type" value="Genomic_DNA"/>
</dbReference>
<keyword evidence="3" id="KW-1185">Reference proteome</keyword>
<dbReference type="InterPro" id="IPR016872">
    <property type="entry name" value="UCP028160"/>
</dbReference>
<evidence type="ECO:0000256" key="1">
    <source>
        <dbReference type="SAM" id="SignalP"/>
    </source>
</evidence>
<dbReference type="Pfam" id="PF07356">
    <property type="entry name" value="DUF1481"/>
    <property type="match status" value="1"/>
</dbReference>
<protein>
    <submittedName>
        <fullName evidence="2">DUF1481 domain-containing protein</fullName>
    </submittedName>
</protein>
<feature type="chain" id="PRO_5015594470" evidence="1">
    <location>
        <begin position="24"/>
        <end position="232"/>
    </location>
</feature>
<proteinExistence type="predicted"/>
<reference evidence="2 3" key="1">
    <citation type="submission" date="2018-01" db="EMBL/GenBank/DDBJ databases">
        <title>Whole genome sequencing of Histamine producing bacteria.</title>
        <authorList>
            <person name="Butler K."/>
        </authorList>
    </citation>
    <scope>NUCLEOTIDE SEQUENCE [LARGE SCALE GENOMIC DNA]</scope>
    <source>
        <strain evidence="2 3">DSM 100436</strain>
    </source>
</reference>
<gene>
    <name evidence="2" type="ORF">C9I98_23430</name>
</gene>
<accession>A0A2T3ND24</accession>
<feature type="signal peptide" evidence="1">
    <location>
        <begin position="1"/>
        <end position="23"/>
    </location>
</feature>
<dbReference type="Proteomes" id="UP000241771">
    <property type="component" value="Unassembled WGS sequence"/>
</dbReference>
<evidence type="ECO:0000313" key="3">
    <source>
        <dbReference type="Proteomes" id="UP000241771"/>
    </source>
</evidence>
<dbReference type="RefSeq" id="WP_036831351.1">
    <property type="nucleotide sequence ID" value="NZ_JGVO01001584.1"/>
</dbReference>
<dbReference type="PIRSF" id="PIRSF028160">
    <property type="entry name" value="UCP028160"/>
    <property type="match status" value="1"/>
</dbReference>
<evidence type="ECO:0000313" key="2">
    <source>
        <dbReference type="EMBL" id="PSW12146.1"/>
    </source>
</evidence>
<dbReference type="PROSITE" id="PS51257">
    <property type="entry name" value="PROKAR_LIPOPROTEIN"/>
    <property type="match status" value="1"/>
</dbReference>
<dbReference type="AlphaFoldDB" id="A0A2T3ND24"/>
<dbReference type="InterPro" id="IPR010858">
    <property type="entry name" value="DUF1481"/>
</dbReference>
<keyword evidence="1" id="KW-0732">Signal</keyword>